<organism evidence="2 3">
    <name type="scientific">Candidatus Cryptobacteroides merdipullorum</name>
    <dbReference type="NCBI Taxonomy" id="2840771"/>
    <lineage>
        <taxon>Bacteria</taxon>
        <taxon>Pseudomonadati</taxon>
        <taxon>Bacteroidota</taxon>
        <taxon>Bacteroidia</taxon>
        <taxon>Bacteroidales</taxon>
        <taxon>Candidatus Cryptobacteroides</taxon>
    </lineage>
</organism>
<evidence type="ECO:0000256" key="1">
    <source>
        <dbReference type="SAM" id="SignalP"/>
    </source>
</evidence>
<gene>
    <name evidence="2" type="ORF">IAC35_00065</name>
</gene>
<dbReference type="Gene3D" id="2.60.40.10">
    <property type="entry name" value="Immunoglobulins"/>
    <property type="match status" value="1"/>
</dbReference>
<protein>
    <submittedName>
        <fullName evidence="2">BACON domain-containing protein</fullName>
    </submittedName>
</protein>
<accession>A0A9D1GLU0</accession>
<evidence type="ECO:0000313" key="3">
    <source>
        <dbReference type="Proteomes" id="UP000886881"/>
    </source>
</evidence>
<feature type="chain" id="PRO_5038494549" evidence="1">
    <location>
        <begin position="24"/>
        <end position="474"/>
    </location>
</feature>
<keyword evidence="1" id="KW-0732">Signal</keyword>
<sequence>MRTQVLGSMAGAVLLLLAAGACNKNTITPPSISLSDDTVSIPATGGAGSVDYEIAYPTEGSEITLSYDETATWVSDIETSKSSISFNVDMNRTEAARSLTVTVSYPGATNVEFTIEQASGAAYMEHPEWSVSYGGLLTDPAQGVYDVITVSGVSAGDLYYPGYVSKADFDEIDGSDIEAYIERTISNEESMMEIMAMFGAGYTWEDVLFSGSGDLYLESGALEAGVEYYAVIFGMDTDGNSTGYYAMSELFVPDERETASEEYSKWIGTWNAVGSDGVANTIEIKELVPNQTYSVAGWQFNISDGMPPITAQYDEASGALLFVCGDLGLIDTGEYGQGTLGLYGIIDTGEVDEEGNPLQSVVTGDYAPAMAVMADASTATVVGNSLELEGEEGTFDVITMEYVTFLTGDWDGYYLSYATAAPLFPVTMTKAADTGTSSVDNKSMAAKFVSPDNSAKVFNSNAAASGLRQAKAVK</sequence>
<feature type="signal peptide" evidence="1">
    <location>
        <begin position="1"/>
        <end position="23"/>
    </location>
</feature>
<dbReference type="Proteomes" id="UP000886881">
    <property type="component" value="Unassembled WGS sequence"/>
</dbReference>
<dbReference type="InterPro" id="IPR013783">
    <property type="entry name" value="Ig-like_fold"/>
</dbReference>
<dbReference type="EMBL" id="DVLC01000002">
    <property type="protein sequence ID" value="HIT46236.1"/>
    <property type="molecule type" value="Genomic_DNA"/>
</dbReference>
<name>A0A9D1GLU0_9BACT</name>
<proteinExistence type="predicted"/>
<evidence type="ECO:0000313" key="2">
    <source>
        <dbReference type="EMBL" id="HIT46236.1"/>
    </source>
</evidence>
<dbReference type="AlphaFoldDB" id="A0A9D1GLU0"/>
<dbReference type="PROSITE" id="PS51257">
    <property type="entry name" value="PROKAR_LIPOPROTEIN"/>
    <property type="match status" value="1"/>
</dbReference>
<reference evidence="2" key="2">
    <citation type="journal article" date="2021" name="PeerJ">
        <title>Extensive microbial diversity within the chicken gut microbiome revealed by metagenomics and culture.</title>
        <authorList>
            <person name="Gilroy R."/>
            <person name="Ravi A."/>
            <person name="Getino M."/>
            <person name="Pursley I."/>
            <person name="Horton D.L."/>
            <person name="Alikhan N.F."/>
            <person name="Baker D."/>
            <person name="Gharbi K."/>
            <person name="Hall N."/>
            <person name="Watson M."/>
            <person name="Adriaenssens E.M."/>
            <person name="Foster-Nyarko E."/>
            <person name="Jarju S."/>
            <person name="Secka A."/>
            <person name="Antonio M."/>
            <person name="Oren A."/>
            <person name="Chaudhuri R.R."/>
            <person name="La Ragione R."/>
            <person name="Hildebrand F."/>
            <person name="Pallen M.J."/>
        </authorList>
    </citation>
    <scope>NUCLEOTIDE SEQUENCE</scope>
    <source>
        <strain evidence="2">ChiHecec2B26-709</strain>
    </source>
</reference>
<reference evidence="2" key="1">
    <citation type="submission" date="2020-10" db="EMBL/GenBank/DDBJ databases">
        <authorList>
            <person name="Gilroy R."/>
        </authorList>
    </citation>
    <scope>NUCLEOTIDE SEQUENCE</scope>
    <source>
        <strain evidence="2">ChiHecec2B26-709</strain>
    </source>
</reference>
<comment type="caution">
    <text evidence="2">The sequence shown here is derived from an EMBL/GenBank/DDBJ whole genome shotgun (WGS) entry which is preliminary data.</text>
</comment>